<dbReference type="Proteomes" id="UP000198542">
    <property type="component" value="Unassembled WGS sequence"/>
</dbReference>
<dbReference type="EMBL" id="FNTC01000002">
    <property type="protein sequence ID" value="SEC41207.1"/>
    <property type="molecule type" value="Genomic_DNA"/>
</dbReference>
<evidence type="ECO:0000313" key="1">
    <source>
        <dbReference type="EMBL" id="SEC41207.1"/>
    </source>
</evidence>
<protein>
    <submittedName>
        <fullName evidence="1">Uncharacterized protein</fullName>
    </submittedName>
</protein>
<proteinExistence type="predicted"/>
<gene>
    <name evidence="1" type="ORF">SAMN04490187_4269</name>
</gene>
<reference evidence="2" key="1">
    <citation type="submission" date="2016-10" db="EMBL/GenBank/DDBJ databases">
        <authorList>
            <person name="Varghese N."/>
            <person name="Submissions S."/>
        </authorList>
    </citation>
    <scope>NUCLEOTIDE SEQUENCE [LARGE SCALE GENOMIC DNA]</scope>
    <source>
        <strain evidence="2">BS3660</strain>
    </source>
</reference>
<accession>A0A231GQR1</accession>
<sequence length="125" mass="14278">MLFFKPERQLALELDLEGLSLRLKPLSTTIKLMTSHRLRKYQRALENDIGGLPGFMALSVEGKVNYMIPIISQMNEARDQQNEVDFIAAYLTVMLLESISCGYHSTMNLVFSGMEKIAAFRWDES</sequence>
<dbReference type="RefSeq" id="WP_090455531.1">
    <property type="nucleotide sequence ID" value="NZ_FNTC01000002.1"/>
</dbReference>
<dbReference type="AlphaFoldDB" id="A0A231GQR1"/>
<name>A0A231GQR1_PSEJE</name>
<evidence type="ECO:0000313" key="2">
    <source>
        <dbReference type="Proteomes" id="UP000198542"/>
    </source>
</evidence>
<organism evidence="1 2">
    <name type="scientific">Pseudomonas jessenii</name>
    <dbReference type="NCBI Taxonomy" id="77298"/>
    <lineage>
        <taxon>Bacteria</taxon>
        <taxon>Pseudomonadati</taxon>
        <taxon>Pseudomonadota</taxon>
        <taxon>Gammaproteobacteria</taxon>
        <taxon>Pseudomonadales</taxon>
        <taxon>Pseudomonadaceae</taxon>
        <taxon>Pseudomonas</taxon>
    </lineage>
</organism>
<keyword evidence="2" id="KW-1185">Reference proteome</keyword>